<dbReference type="PANTHER" id="PTHR23235:SF155">
    <property type="entry name" value="EARLY GROWTH RESPONSE 4-RELATED"/>
    <property type="match status" value="1"/>
</dbReference>
<evidence type="ECO:0000259" key="11">
    <source>
        <dbReference type="PROSITE" id="PS50157"/>
    </source>
</evidence>
<protein>
    <recommendedName>
        <fullName evidence="11">C2H2-type domain-containing protein</fullName>
    </recommendedName>
</protein>
<dbReference type="SMART" id="SM00355">
    <property type="entry name" value="ZnF_C2H2"/>
    <property type="match status" value="2"/>
</dbReference>
<dbReference type="PANTHER" id="PTHR23235">
    <property type="entry name" value="KRUEPPEL-LIKE TRANSCRIPTION FACTOR"/>
    <property type="match status" value="1"/>
</dbReference>
<keyword evidence="4 9" id="KW-0863">Zinc-finger</keyword>
<evidence type="ECO:0000256" key="5">
    <source>
        <dbReference type="ARBA" id="ARBA00022833"/>
    </source>
</evidence>
<accession>A0A7S1TGW8</accession>
<reference evidence="12" key="1">
    <citation type="submission" date="2021-01" db="EMBL/GenBank/DDBJ databases">
        <authorList>
            <person name="Corre E."/>
            <person name="Pelletier E."/>
            <person name="Niang G."/>
            <person name="Scheremetjew M."/>
            <person name="Finn R."/>
            <person name="Kale V."/>
            <person name="Holt S."/>
            <person name="Cochrane G."/>
            <person name="Meng A."/>
            <person name="Brown T."/>
            <person name="Cohen L."/>
        </authorList>
    </citation>
    <scope>NUCLEOTIDE SEQUENCE</scope>
    <source>
        <strain evidence="12">SAG 36.94</strain>
    </source>
</reference>
<evidence type="ECO:0000313" key="12">
    <source>
        <dbReference type="EMBL" id="CAD9236481.1"/>
    </source>
</evidence>
<dbReference type="Pfam" id="PF00096">
    <property type="entry name" value="zf-C2H2"/>
    <property type="match status" value="2"/>
</dbReference>
<evidence type="ECO:0000256" key="8">
    <source>
        <dbReference type="ARBA" id="ARBA00023242"/>
    </source>
</evidence>
<dbReference type="EMBL" id="HBGH01015311">
    <property type="protein sequence ID" value="CAD9236481.1"/>
    <property type="molecule type" value="Transcribed_RNA"/>
</dbReference>
<feature type="region of interest" description="Disordered" evidence="10">
    <location>
        <begin position="53"/>
        <end position="72"/>
    </location>
</feature>
<dbReference type="AlphaFoldDB" id="A0A7S1TGW8"/>
<evidence type="ECO:0000256" key="3">
    <source>
        <dbReference type="ARBA" id="ARBA00022723"/>
    </source>
</evidence>
<keyword evidence="8" id="KW-0539">Nucleus</keyword>
<keyword evidence="6" id="KW-0805">Transcription regulation</keyword>
<comment type="subcellular location">
    <subcellularLocation>
        <location evidence="1">Nucleus</location>
    </subcellularLocation>
</comment>
<feature type="domain" description="C2H2-type" evidence="11">
    <location>
        <begin position="76"/>
        <end position="104"/>
    </location>
</feature>
<dbReference type="GO" id="GO:0000978">
    <property type="term" value="F:RNA polymerase II cis-regulatory region sequence-specific DNA binding"/>
    <property type="evidence" value="ECO:0007669"/>
    <property type="project" value="TreeGrafter"/>
</dbReference>
<keyword evidence="3" id="KW-0479">Metal-binding</keyword>
<dbReference type="SUPFAM" id="SSF57667">
    <property type="entry name" value="beta-beta-alpha zinc fingers"/>
    <property type="match status" value="1"/>
</dbReference>
<dbReference type="InterPro" id="IPR013087">
    <property type="entry name" value="Znf_C2H2_type"/>
</dbReference>
<evidence type="ECO:0000256" key="1">
    <source>
        <dbReference type="ARBA" id="ARBA00004123"/>
    </source>
</evidence>
<keyword evidence="5" id="KW-0862">Zinc</keyword>
<evidence type="ECO:0000256" key="4">
    <source>
        <dbReference type="ARBA" id="ARBA00022771"/>
    </source>
</evidence>
<organism evidence="12">
    <name type="scientific">Compsopogon caeruleus</name>
    <dbReference type="NCBI Taxonomy" id="31354"/>
    <lineage>
        <taxon>Eukaryota</taxon>
        <taxon>Rhodophyta</taxon>
        <taxon>Compsopogonophyceae</taxon>
        <taxon>Compsopogonales</taxon>
        <taxon>Compsopogonaceae</taxon>
        <taxon>Compsopogon</taxon>
    </lineage>
</organism>
<comment type="similarity">
    <text evidence="2">Belongs to the krueppel C2H2-type zinc-finger protein family.</text>
</comment>
<dbReference type="PROSITE" id="PS50157">
    <property type="entry name" value="ZINC_FINGER_C2H2_2"/>
    <property type="match status" value="2"/>
</dbReference>
<evidence type="ECO:0000256" key="9">
    <source>
        <dbReference type="PROSITE-ProRule" id="PRU00042"/>
    </source>
</evidence>
<dbReference type="InterPro" id="IPR036236">
    <property type="entry name" value="Znf_C2H2_sf"/>
</dbReference>
<evidence type="ECO:0000256" key="7">
    <source>
        <dbReference type="ARBA" id="ARBA00023163"/>
    </source>
</evidence>
<gene>
    <name evidence="12" type="ORF">CCAE0312_LOCUS8577</name>
</gene>
<proteinExistence type="inferred from homology"/>
<sequence>MTLIRRDSDFTPGILSKIEISSASLHPSKPMMESFMAFTRNFPGLRFTPSFNLEVESSPPRSSSRNEPDSAKKKVHECNICLMSFSKKSNLIRHVQALHEARRKYRCECGETFNQSGNLNRHRKSFGHFNQSFLDRQEALRRKAENKNKDTPEKKK</sequence>
<dbReference type="GO" id="GO:0008270">
    <property type="term" value="F:zinc ion binding"/>
    <property type="evidence" value="ECO:0007669"/>
    <property type="project" value="UniProtKB-KW"/>
</dbReference>
<evidence type="ECO:0000256" key="2">
    <source>
        <dbReference type="ARBA" id="ARBA00006991"/>
    </source>
</evidence>
<dbReference type="PROSITE" id="PS00028">
    <property type="entry name" value="ZINC_FINGER_C2H2_1"/>
    <property type="match status" value="1"/>
</dbReference>
<dbReference type="GO" id="GO:0005634">
    <property type="term" value="C:nucleus"/>
    <property type="evidence" value="ECO:0007669"/>
    <property type="project" value="UniProtKB-SubCell"/>
</dbReference>
<dbReference type="Gene3D" id="3.30.160.60">
    <property type="entry name" value="Classic Zinc Finger"/>
    <property type="match status" value="2"/>
</dbReference>
<evidence type="ECO:0000256" key="10">
    <source>
        <dbReference type="SAM" id="MobiDB-lite"/>
    </source>
</evidence>
<feature type="domain" description="C2H2-type" evidence="11">
    <location>
        <begin position="105"/>
        <end position="133"/>
    </location>
</feature>
<keyword evidence="7" id="KW-0804">Transcription</keyword>
<name>A0A7S1TGW8_9RHOD</name>
<evidence type="ECO:0000256" key="6">
    <source>
        <dbReference type="ARBA" id="ARBA00023015"/>
    </source>
</evidence>
<dbReference type="GO" id="GO:0000981">
    <property type="term" value="F:DNA-binding transcription factor activity, RNA polymerase II-specific"/>
    <property type="evidence" value="ECO:0007669"/>
    <property type="project" value="TreeGrafter"/>
</dbReference>